<evidence type="ECO:0000259" key="14">
    <source>
        <dbReference type="PROSITE" id="PS51379"/>
    </source>
</evidence>
<proteinExistence type="inferred from homology"/>
<keyword evidence="12" id="KW-0472">Membrane</keyword>
<dbReference type="GO" id="GO:0016020">
    <property type="term" value="C:membrane"/>
    <property type="evidence" value="ECO:0007669"/>
    <property type="project" value="UniProtKB-SubCell"/>
</dbReference>
<dbReference type="PROSITE" id="PS00198">
    <property type="entry name" value="4FE4S_FER_1"/>
    <property type="match status" value="1"/>
</dbReference>
<dbReference type="InterPro" id="IPR013352">
    <property type="entry name" value="Fe_hydrogenase_subset"/>
</dbReference>
<evidence type="ECO:0000256" key="1">
    <source>
        <dbReference type="ARBA" id="ARBA00001966"/>
    </source>
</evidence>
<evidence type="ECO:0000313" key="17">
    <source>
        <dbReference type="Proteomes" id="UP000298642"/>
    </source>
</evidence>
<name>A0A4D7ALZ0_9FIRM</name>
<comment type="cofactor">
    <cofactor evidence="1">
        <name>[4Fe-4S] cluster</name>
        <dbReference type="ChEBI" id="CHEBI:49883"/>
    </cofactor>
</comment>
<dbReference type="InterPro" id="IPR000283">
    <property type="entry name" value="NADH_UbQ_OxRdtase_75kDa_su_CS"/>
</dbReference>
<feature type="domain" description="4Fe-4S ferredoxin-type" evidence="14">
    <location>
        <begin position="181"/>
        <end position="210"/>
    </location>
</feature>
<comment type="cofactor">
    <cofactor evidence="13">
        <name>[2Fe-2S] cluster</name>
        <dbReference type="ChEBI" id="CHEBI:190135"/>
    </cofactor>
</comment>
<keyword evidence="6" id="KW-0479">Metal-binding</keyword>
<dbReference type="GO" id="GO:0042773">
    <property type="term" value="P:ATP synthesis coupled electron transport"/>
    <property type="evidence" value="ECO:0007669"/>
    <property type="project" value="InterPro"/>
</dbReference>
<comment type="subcellular location">
    <subcellularLocation>
        <location evidence="2">Membrane</location>
    </subcellularLocation>
</comment>
<dbReference type="SUPFAM" id="SSF53920">
    <property type="entry name" value="Fe-only hydrogenase"/>
    <property type="match status" value="1"/>
</dbReference>
<dbReference type="Pfam" id="PF02906">
    <property type="entry name" value="Fe_hyd_lg_C"/>
    <property type="match status" value="1"/>
</dbReference>
<evidence type="ECO:0000256" key="2">
    <source>
        <dbReference type="ARBA" id="ARBA00004370"/>
    </source>
</evidence>
<dbReference type="InterPro" id="IPR001041">
    <property type="entry name" value="2Fe-2S_ferredoxin-type"/>
</dbReference>
<dbReference type="Gene3D" id="3.40.950.10">
    <property type="entry name" value="Fe-only Hydrogenase (Larger Subunit), Chain L, domain 3"/>
    <property type="match status" value="1"/>
</dbReference>
<gene>
    <name evidence="16" type="ORF">EIO64_02950</name>
</gene>
<evidence type="ECO:0000259" key="15">
    <source>
        <dbReference type="PROSITE" id="PS51839"/>
    </source>
</evidence>
<dbReference type="Pfam" id="PF13510">
    <property type="entry name" value="Fer2_4"/>
    <property type="match status" value="1"/>
</dbReference>
<dbReference type="InterPro" id="IPR050340">
    <property type="entry name" value="Cytosolic_Fe-S_CAF"/>
</dbReference>
<dbReference type="InterPro" id="IPR004108">
    <property type="entry name" value="Fe_hydrogenase_lsu_C"/>
</dbReference>
<dbReference type="Gene3D" id="3.40.50.1780">
    <property type="match status" value="1"/>
</dbReference>
<dbReference type="SUPFAM" id="SSF54862">
    <property type="entry name" value="4Fe-4S ferredoxins"/>
    <property type="match status" value="1"/>
</dbReference>
<evidence type="ECO:0000256" key="11">
    <source>
        <dbReference type="ARBA" id="ARBA00023027"/>
    </source>
</evidence>
<dbReference type="PROSITE" id="PS51839">
    <property type="entry name" value="4FE4S_HC3"/>
    <property type="match status" value="1"/>
</dbReference>
<dbReference type="GeneID" id="89523131"/>
<keyword evidence="8" id="KW-1278">Translocase</keyword>
<reference evidence="17" key="1">
    <citation type="submission" date="2018-12" db="EMBL/GenBank/DDBJ databases">
        <title>Dusodibacter welbiota gen. nov., sp. nov., isolated from human faeces and emended description of the Oscillibacter genus.</title>
        <authorList>
            <person name="Le Roy T."/>
            <person name="Van der Smissen P."/>
            <person name="Delzenne N."/>
            <person name="Muccioli G."/>
            <person name="Collet J.F."/>
            <person name="Cani P.D."/>
        </authorList>
    </citation>
    <scope>NUCLEOTIDE SEQUENCE [LARGE SCALE GENOMIC DNA]</scope>
    <source>
        <strain evidence="17">J115</strain>
    </source>
</reference>
<dbReference type="InterPro" id="IPR036991">
    <property type="entry name" value="Fe_hydrogenase_ssu_sf"/>
</dbReference>
<dbReference type="InterPro" id="IPR017896">
    <property type="entry name" value="4Fe4S_Fe-S-bd"/>
</dbReference>
<dbReference type="NCBIfam" id="TIGR02512">
    <property type="entry name" value="FeFe_hydrog_A"/>
    <property type="match status" value="1"/>
</dbReference>
<protein>
    <submittedName>
        <fullName evidence="16">[FeFe] hydrogenase, group A</fullName>
    </submittedName>
</protein>
<keyword evidence="10" id="KW-0411">Iron-sulfur</keyword>
<feature type="domain" description="4Fe-4S His(Cys)3-ligated-type" evidence="15">
    <location>
        <begin position="79"/>
        <end position="118"/>
    </location>
</feature>
<dbReference type="Pfam" id="PF00037">
    <property type="entry name" value="Fer4"/>
    <property type="match status" value="1"/>
</dbReference>
<dbReference type="SMART" id="SM00929">
    <property type="entry name" value="NADH-G_4Fe-4S_3"/>
    <property type="match status" value="1"/>
</dbReference>
<dbReference type="InterPro" id="IPR036010">
    <property type="entry name" value="2Fe-2S_ferredoxin-like_sf"/>
</dbReference>
<accession>A0A4D7ALZ0</accession>
<feature type="domain" description="4Fe-4S ferredoxin-type" evidence="14">
    <location>
        <begin position="138"/>
        <end position="168"/>
    </location>
</feature>
<dbReference type="GO" id="GO:0051539">
    <property type="term" value="F:4 iron, 4 sulfur cluster binding"/>
    <property type="evidence" value="ECO:0007669"/>
    <property type="project" value="UniProtKB-KW"/>
</dbReference>
<dbReference type="SUPFAM" id="SSF54292">
    <property type="entry name" value="2Fe-2S ferredoxin-like"/>
    <property type="match status" value="1"/>
</dbReference>
<dbReference type="Gene3D" id="3.30.70.20">
    <property type="match status" value="1"/>
</dbReference>
<evidence type="ECO:0000256" key="10">
    <source>
        <dbReference type="ARBA" id="ARBA00023014"/>
    </source>
</evidence>
<dbReference type="GO" id="GO:0008137">
    <property type="term" value="F:NADH dehydrogenase (ubiquinone) activity"/>
    <property type="evidence" value="ECO:0007669"/>
    <property type="project" value="InterPro"/>
</dbReference>
<dbReference type="SMART" id="SM00902">
    <property type="entry name" value="Fe_hyd_SSU"/>
    <property type="match status" value="1"/>
</dbReference>
<evidence type="ECO:0000256" key="5">
    <source>
        <dbReference type="ARBA" id="ARBA00022714"/>
    </source>
</evidence>
<dbReference type="RefSeq" id="WP_119311313.1">
    <property type="nucleotide sequence ID" value="NZ_CP034413.3"/>
</dbReference>
<keyword evidence="11" id="KW-0520">NAD</keyword>
<dbReference type="FunFam" id="3.30.70.20:FF:000035">
    <property type="entry name" value="Iron hydrogenase 1"/>
    <property type="match status" value="1"/>
</dbReference>
<dbReference type="InterPro" id="IPR003149">
    <property type="entry name" value="Fe_hydrogenase_ssu"/>
</dbReference>
<dbReference type="Proteomes" id="UP000298642">
    <property type="component" value="Chromosome"/>
</dbReference>
<evidence type="ECO:0000256" key="12">
    <source>
        <dbReference type="ARBA" id="ARBA00023136"/>
    </source>
</evidence>
<dbReference type="PANTHER" id="PTHR11615">
    <property type="entry name" value="NITRATE, FORMATE, IRON DEHYDROGENASE"/>
    <property type="match status" value="1"/>
</dbReference>
<evidence type="ECO:0000256" key="13">
    <source>
        <dbReference type="ARBA" id="ARBA00034078"/>
    </source>
</evidence>
<dbReference type="Pfam" id="PF02256">
    <property type="entry name" value="Fe_hyd_SSU"/>
    <property type="match status" value="1"/>
</dbReference>
<dbReference type="Pfam" id="PF10588">
    <property type="entry name" value="NADH-G_4Fe-4S_3"/>
    <property type="match status" value="1"/>
</dbReference>
<dbReference type="InterPro" id="IPR019574">
    <property type="entry name" value="NADH_UbQ_OxRdtase_Gsu_4Fe4S-bd"/>
</dbReference>
<dbReference type="Gene3D" id="4.10.260.20">
    <property type="entry name" value="Iron hydrogenase, small subunit"/>
    <property type="match status" value="1"/>
</dbReference>
<dbReference type="AlphaFoldDB" id="A0A4D7ALZ0"/>
<dbReference type="Gene3D" id="3.10.20.740">
    <property type="match status" value="1"/>
</dbReference>
<dbReference type="InterPro" id="IPR009016">
    <property type="entry name" value="Fe_hydrogenase"/>
</dbReference>
<evidence type="ECO:0000256" key="4">
    <source>
        <dbReference type="ARBA" id="ARBA00022485"/>
    </source>
</evidence>
<organism evidence="16 17">
    <name type="scientific">Dysosmobacter welbionis</name>
    <dbReference type="NCBI Taxonomy" id="2093857"/>
    <lineage>
        <taxon>Bacteria</taxon>
        <taxon>Bacillati</taxon>
        <taxon>Bacillota</taxon>
        <taxon>Clostridia</taxon>
        <taxon>Eubacteriales</taxon>
        <taxon>Oscillospiraceae</taxon>
        <taxon>Dysosmobacter</taxon>
    </lineage>
</organism>
<keyword evidence="17" id="KW-1185">Reference proteome</keyword>
<evidence type="ECO:0000313" key="16">
    <source>
        <dbReference type="EMBL" id="QCI58315.1"/>
    </source>
</evidence>
<keyword evidence="9" id="KW-0408">Iron</keyword>
<dbReference type="GO" id="GO:0051537">
    <property type="term" value="F:2 iron, 2 sulfur cluster binding"/>
    <property type="evidence" value="ECO:0007669"/>
    <property type="project" value="UniProtKB-KW"/>
</dbReference>
<dbReference type="PROSITE" id="PS00641">
    <property type="entry name" value="COMPLEX1_75K_1"/>
    <property type="match status" value="1"/>
</dbReference>
<keyword evidence="4" id="KW-0004">4Fe-4S</keyword>
<dbReference type="InterPro" id="IPR017900">
    <property type="entry name" value="4Fe4S_Fe_S_CS"/>
</dbReference>
<evidence type="ECO:0000256" key="8">
    <source>
        <dbReference type="ARBA" id="ARBA00022967"/>
    </source>
</evidence>
<dbReference type="GO" id="GO:0005506">
    <property type="term" value="F:iron ion binding"/>
    <property type="evidence" value="ECO:0007669"/>
    <property type="project" value="InterPro"/>
</dbReference>
<dbReference type="GO" id="GO:0008901">
    <property type="term" value="F:ferredoxin hydrogenase activity"/>
    <property type="evidence" value="ECO:0007669"/>
    <property type="project" value="InterPro"/>
</dbReference>
<dbReference type="FunFam" id="3.10.20.740:FF:000004">
    <property type="entry name" value="NADH-quinone oxidoreductase"/>
    <property type="match status" value="1"/>
</dbReference>
<evidence type="ECO:0000256" key="6">
    <source>
        <dbReference type="ARBA" id="ARBA00022723"/>
    </source>
</evidence>
<keyword evidence="5" id="KW-0001">2Fe-2S</keyword>
<sequence>MAKGIMYIDGQRVPFDGEKNVLAVIRKAGIDMPTFCYYSELSVYGACRMCVVEDERGKIDASCSMEPRDGMVIRTNTARLLKHRRMILELMLSSHCRDCTTCEKNGSCRLQELALRFGVRHVRFKDTRPHYEIDTSSPAIVRDPNKCILCGDCIRVCEEMQGMGILNFAHRGSDLVVCPAFDRKLGETNCISCGQCAAACPTGAITIFNEIGRGWRALHDPKKRVVFQIAPAVRVAVGEAFGLEPGVNAINKLVSALKMMGADEVYDTTFGADLTVMEEADEFLERLKKGGPFPMFTSCCPAWVKYVEEERPHFLKNISTCKSPMEMFAAVLKDQYARKDEEDGRTTYHIAIMPCTAKKMEAKRPEFQHDGKPDVDLVLTTQEIIMMIKESGIRFAELEGESPDLPFGMGTGAATIFGTTGGVAEAVARRVVEDKSKNTLQAIQFSGIRGSETIRAVTLPVGDRALRIAVVHGLVNAQKLLDDIESGQEYFDLVEVMTCKTGCVGGAGQPYGLIPVKQQRAEGLYEADRTALIKRSERNPIVTKLLEGAMKGRTHQLLHVEYKRPDKA</sequence>
<dbReference type="CDD" id="cd00207">
    <property type="entry name" value="fer2"/>
    <property type="match status" value="1"/>
</dbReference>
<dbReference type="KEGG" id="obj:EIO64_02950"/>
<evidence type="ECO:0000256" key="7">
    <source>
        <dbReference type="ARBA" id="ARBA00022737"/>
    </source>
</evidence>
<keyword evidence="7" id="KW-0677">Repeat</keyword>
<evidence type="ECO:0000256" key="3">
    <source>
        <dbReference type="ARBA" id="ARBA00005404"/>
    </source>
</evidence>
<comment type="similarity">
    <text evidence="3">Belongs to the complex I 75 kDa subunit family.</text>
</comment>
<dbReference type="EMBL" id="CP034413">
    <property type="protein sequence ID" value="QCI58315.1"/>
    <property type="molecule type" value="Genomic_DNA"/>
</dbReference>
<evidence type="ECO:0000256" key="9">
    <source>
        <dbReference type="ARBA" id="ARBA00023004"/>
    </source>
</evidence>
<dbReference type="PROSITE" id="PS51379">
    <property type="entry name" value="4FE4S_FER_2"/>
    <property type="match status" value="2"/>
</dbReference>